<dbReference type="RefSeq" id="WP_096203949.1">
    <property type="nucleotide sequence ID" value="NZ_FZMP01000029.1"/>
</dbReference>
<dbReference type="InterPro" id="IPR002746">
    <property type="entry name" value="UPF0216"/>
</dbReference>
<dbReference type="HAMAP" id="MF_00585">
    <property type="entry name" value="UPF0216"/>
    <property type="match status" value="1"/>
</dbReference>
<proteinExistence type="inferred from homology"/>
<evidence type="ECO:0000313" key="3">
    <source>
        <dbReference type="Proteomes" id="UP000218615"/>
    </source>
</evidence>
<dbReference type="Pfam" id="PF01886">
    <property type="entry name" value="DUF61"/>
    <property type="match status" value="1"/>
</dbReference>
<keyword evidence="3" id="KW-1185">Reference proteome</keyword>
<dbReference type="Proteomes" id="UP000218615">
    <property type="component" value="Unassembled WGS sequence"/>
</dbReference>
<dbReference type="AlphaFoldDB" id="A0A284VJY9"/>
<reference evidence="3" key="1">
    <citation type="submission" date="2017-06" db="EMBL/GenBank/DDBJ databases">
        <authorList>
            <person name="Cremers G."/>
        </authorList>
    </citation>
    <scope>NUCLEOTIDE SEQUENCE [LARGE SCALE GENOMIC DNA]</scope>
</reference>
<name>A0A284VJY9_9EURY</name>
<dbReference type="EMBL" id="FZMP01000029">
    <property type="protein sequence ID" value="SNQ59606.1"/>
    <property type="molecule type" value="Genomic_DNA"/>
</dbReference>
<evidence type="ECO:0000256" key="1">
    <source>
        <dbReference type="HAMAP-Rule" id="MF_00585"/>
    </source>
</evidence>
<dbReference type="NCBIfam" id="NF003153">
    <property type="entry name" value="PRK04115.1"/>
    <property type="match status" value="1"/>
</dbReference>
<protein>
    <recommendedName>
        <fullName evidence="1">UPF0216 protein MNV_1240004</fullName>
    </recommendedName>
</protein>
<accession>A0A284VJY9</accession>
<dbReference type="OrthoDB" id="18795at2157"/>
<organism evidence="2 3">
    <name type="scientific">Candidatus Methanoperedens nitratireducens</name>
    <dbReference type="NCBI Taxonomy" id="1392998"/>
    <lineage>
        <taxon>Archaea</taxon>
        <taxon>Methanobacteriati</taxon>
        <taxon>Methanobacteriota</taxon>
        <taxon>Stenosarchaea group</taxon>
        <taxon>Methanomicrobia</taxon>
        <taxon>Methanosarcinales</taxon>
        <taxon>ANME-2 cluster</taxon>
        <taxon>Candidatus Methanoperedentaceae</taxon>
        <taxon>Candidatus Methanoperedens</taxon>
    </lineage>
</organism>
<dbReference type="PIRSF" id="PIRSF005264">
    <property type="entry name" value="UCP005264"/>
    <property type="match status" value="1"/>
</dbReference>
<gene>
    <name evidence="2" type="ORF">MNV_1240004</name>
</gene>
<comment type="similarity">
    <text evidence="1">Belongs to the UPF0216 family.</text>
</comment>
<evidence type="ECO:0000313" key="2">
    <source>
        <dbReference type="EMBL" id="SNQ59606.1"/>
    </source>
</evidence>
<sequence length="140" mass="16442">MFNEDEFEKKISLRFIQTLNRHLPKKRITLKQLLQEDKPGIENLDGSIHSFDKKELERLASIIPEWEQDKLRLPIYLEMSSSMERGSIRISGRSECAAISRISGKETPEKRVESMIIYYPHLLKIRKELPTTTQYMFTTG</sequence>